<gene>
    <name evidence="4" type="ORF">RM780_03355</name>
</gene>
<sequence length="151" mass="16061">MLRMRPTRADEVELVAGWESGPDTACWLGETGLAWHRRALRDPDVEHLIAEAEEGRPAGFVVLAGLVEGGGVVELRRLVLGAGFRGAGRGRALLRAAVGRAYRVHGAARVWLDVKPDNVRARALYASEGFVPDPAGPAEGLVIMHHGAGTA</sequence>
<dbReference type="InterPro" id="IPR050832">
    <property type="entry name" value="Bact_Acetyltransf"/>
</dbReference>
<accession>A0ABU2L3A1</accession>
<dbReference type="InterPro" id="IPR016181">
    <property type="entry name" value="Acyl_CoA_acyltransferase"/>
</dbReference>
<proteinExistence type="predicted"/>
<organism evidence="4 5">
    <name type="scientific">Streptomyces boetiae</name>
    <dbReference type="NCBI Taxonomy" id="3075541"/>
    <lineage>
        <taxon>Bacteria</taxon>
        <taxon>Bacillati</taxon>
        <taxon>Actinomycetota</taxon>
        <taxon>Actinomycetes</taxon>
        <taxon>Kitasatosporales</taxon>
        <taxon>Streptomycetaceae</taxon>
        <taxon>Streptomyces</taxon>
    </lineage>
</organism>
<evidence type="ECO:0000313" key="5">
    <source>
        <dbReference type="Proteomes" id="UP001183388"/>
    </source>
</evidence>
<comment type="caution">
    <text evidence="4">The sequence shown here is derived from an EMBL/GenBank/DDBJ whole genome shotgun (WGS) entry which is preliminary data.</text>
</comment>
<dbReference type="PANTHER" id="PTHR43877">
    <property type="entry name" value="AMINOALKYLPHOSPHONATE N-ACETYLTRANSFERASE-RELATED-RELATED"/>
    <property type="match status" value="1"/>
</dbReference>
<feature type="domain" description="N-acetyltransferase" evidence="3">
    <location>
        <begin position="2"/>
        <end position="149"/>
    </location>
</feature>
<dbReference type="InterPro" id="IPR000182">
    <property type="entry name" value="GNAT_dom"/>
</dbReference>
<protein>
    <submittedName>
        <fullName evidence="4">GNAT family N-acetyltransferase</fullName>
        <ecNumber evidence="4">2.3.1.-</ecNumber>
    </submittedName>
</protein>
<dbReference type="GO" id="GO:0016746">
    <property type="term" value="F:acyltransferase activity"/>
    <property type="evidence" value="ECO:0007669"/>
    <property type="project" value="UniProtKB-KW"/>
</dbReference>
<keyword evidence="2 4" id="KW-0012">Acyltransferase</keyword>
<dbReference type="Gene3D" id="3.40.630.30">
    <property type="match status" value="1"/>
</dbReference>
<reference evidence="5" key="1">
    <citation type="submission" date="2023-07" db="EMBL/GenBank/DDBJ databases">
        <title>30 novel species of actinomycetes from the DSMZ collection.</title>
        <authorList>
            <person name="Nouioui I."/>
        </authorList>
    </citation>
    <scope>NUCLEOTIDE SEQUENCE [LARGE SCALE GENOMIC DNA]</scope>
    <source>
        <strain evidence="5">DSM 44917</strain>
    </source>
</reference>
<keyword evidence="1 4" id="KW-0808">Transferase</keyword>
<evidence type="ECO:0000259" key="3">
    <source>
        <dbReference type="PROSITE" id="PS51186"/>
    </source>
</evidence>
<dbReference type="RefSeq" id="WP_311628911.1">
    <property type="nucleotide sequence ID" value="NZ_JAVREN010000003.1"/>
</dbReference>
<dbReference type="PANTHER" id="PTHR43877:SF2">
    <property type="entry name" value="AMINOALKYLPHOSPHONATE N-ACETYLTRANSFERASE-RELATED"/>
    <property type="match status" value="1"/>
</dbReference>
<dbReference type="EC" id="2.3.1.-" evidence="4"/>
<dbReference type="Proteomes" id="UP001183388">
    <property type="component" value="Unassembled WGS sequence"/>
</dbReference>
<dbReference type="SUPFAM" id="SSF55729">
    <property type="entry name" value="Acyl-CoA N-acyltransferases (Nat)"/>
    <property type="match status" value="1"/>
</dbReference>
<evidence type="ECO:0000256" key="1">
    <source>
        <dbReference type="ARBA" id="ARBA00022679"/>
    </source>
</evidence>
<dbReference type="PROSITE" id="PS51186">
    <property type="entry name" value="GNAT"/>
    <property type="match status" value="1"/>
</dbReference>
<dbReference type="Pfam" id="PF00583">
    <property type="entry name" value="Acetyltransf_1"/>
    <property type="match status" value="1"/>
</dbReference>
<name>A0ABU2L3A1_9ACTN</name>
<evidence type="ECO:0000256" key="2">
    <source>
        <dbReference type="ARBA" id="ARBA00023315"/>
    </source>
</evidence>
<evidence type="ECO:0000313" key="4">
    <source>
        <dbReference type="EMBL" id="MDT0306000.1"/>
    </source>
</evidence>
<dbReference type="EMBL" id="JAVREN010000003">
    <property type="protein sequence ID" value="MDT0306000.1"/>
    <property type="molecule type" value="Genomic_DNA"/>
</dbReference>
<keyword evidence="5" id="KW-1185">Reference proteome</keyword>